<sequence>MATAVAEPPPFLNEEVSRHALVWVTILRQPPDALPSAMRSILQRVAEGRRARRITFFRNGQRFGRGLRYALSPEKVRTLEALL</sequence>
<evidence type="ECO:0000313" key="3">
    <source>
        <dbReference type="Proteomes" id="UP000821853"/>
    </source>
</evidence>
<evidence type="ECO:0000259" key="1">
    <source>
        <dbReference type="PROSITE" id="PS50309"/>
    </source>
</evidence>
<dbReference type="VEuPathDB" id="VectorBase:HLOH_042117"/>
<gene>
    <name evidence="2" type="ORF">HPB48_015499</name>
</gene>
<organism evidence="2 3">
    <name type="scientific">Haemaphysalis longicornis</name>
    <name type="common">Bush tick</name>
    <dbReference type="NCBI Taxonomy" id="44386"/>
    <lineage>
        <taxon>Eukaryota</taxon>
        <taxon>Metazoa</taxon>
        <taxon>Ecdysozoa</taxon>
        <taxon>Arthropoda</taxon>
        <taxon>Chelicerata</taxon>
        <taxon>Arachnida</taxon>
        <taxon>Acari</taxon>
        <taxon>Parasitiformes</taxon>
        <taxon>Ixodida</taxon>
        <taxon>Ixodoidea</taxon>
        <taxon>Ixodidae</taxon>
        <taxon>Haemaphysalinae</taxon>
        <taxon>Haemaphysalis</taxon>
    </lineage>
</organism>
<keyword evidence="3" id="KW-1185">Reference proteome</keyword>
<dbReference type="SUPFAM" id="SSF89837">
    <property type="entry name" value="Doublecortin (DC)"/>
    <property type="match status" value="1"/>
</dbReference>
<feature type="domain" description="Doublecortin" evidence="1">
    <location>
        <begin position="52"/>
        <end position="83"/>
    </location>
</feature>
<dbReference type="Gene3D" id="3.10.20.230">
    <property type="entry name" value="Doublecortin domain"/>
    <property type="match status" value="1"/>
</dbReference>
<dbReference type="EMBL" id="JABSTR010000001">
    <property type="protein sequence ID" value="KAH9362587.1"/>
    <property type="molecule type" value="Genomic_DNA"/>
</dbReference>
<dbReference type="Proteomes" id="UP000821853">
    <property type="component" value="Chromosome 1"/>
</dbReference>
<proteinExistence type="predicted"/>
<comment type="caution">
    <text evidence="2">The sequence shown here is derived from an EMBL/GenBank/DDBJ whole genome shotgun (WGS) entry which is preliminary data.</text>
</comment>
<protein>
    <recommendedName>
        <fullName evidence="1">Doublecortin domain-containing protein</fullName>
    </recommendedName>
</protein>
<evidence type="ECO:0000313" key="2">
    <source>
        <dbReference type="EMBL" id="KAH9362587.1"/>
    </source>
</evidence>
<accession>A0A9J6FI21</accession>
<dbReference type="InterPro" id="IPR036572">
    <property type="entry name" value="Doublecortin_dom_sf"/>
</dbReference>
<dbReference type="PROSITE" id="PS50309">
    <property type="entry name" value="DC"/>
    <property type="match status" value="1"/>
</dbReference>
<name>A0A9J6FI21_HAELO</name>
<dbReference type="GO" id="GO:0035556">
    <property type="term" value="P:intracellular signal transduction"/>
    <property type="evidence" value="ECO:0007669"/>
    <property type="project" value="InterPro"/>
</dbReference>
<dbReference type="AlphaFoldDB" id="A0A9J6FI21"/>
<dbReference type="InterPro" id="IPR003533">
    <property type="entry name" value="Doublecortin_dom"/>
</dbReference>
<reference evidence="2 3" key="1">
    <citation type="journal article" date="2020" name="Cell">
        <title>Large-Scale Comparative Analyses of Tick Genomes Elucidate Their Genetic Diversity and Vector Capacities.</title>
        <authorList>
            <consortium name="Tick Genome and Microbiome Consortium (TIGMIC)"/>
            <person name="Jia N."/>
            <person name="Wang J."/>
            <person name="Shi W."/>
            <person name="Du L."/>
            <person name="Sun Y."/>
            <person name="Zhan W."/>
            <person name="Jiang J.F."/>
            <person name="Wang Q."/>
            <person name="Zhang B."/>
            <person name="Ji P."/>
            <person name="Bell-Sakyi L."/>
            <person name="Cui X.M."/>
            <person name="Yuan T.T."/>
            <person name="Jiang B.G."/>
            <person name="Yang W.F."/>
            <person name="Lam T.T."/>
            <person name="Chang Q.C."/>
            <person name="Ding S.J."/>
            <person name="Wang X.J."/>
            <person name="Zhu J.G."/>
            <person name="Ruan X.D."/>
            <person name="Zhao L."/>
            <person name="Wei J.T."/>
            <person name="Ye R.Z."/>
            <person name="Que T.C."/>
            <person name="Du C.H."/>
            <person name="Zhou Y.H."/>
            <person name="Cheng J.X."/>
            <person name="Dai P.F."/>
            <person name="Guo W.B."/>
            <person name="Han X.H."/>
            <person name="Huang E.J."/>
            <person name="Li L.F."/>
            <person name="Wei W."/>
            <person name="Gao Y.C."/>
            <person name="Liu J.Z."/>
            <person name="Shao H.Z."/>
            <person name="Wang X."/>
            <person name="Wang C.C."/>
            <person name="Yang T.C."/>
            <person name="Huo Q.B."/>
            <person name="Li W."/>
            <person name="Chen H.Y."/>
            <person name="Chen S.E."/>
            <person name="Zhou L.G."/>
            <person name="Ni X.B."/>
            <person name="Tian J.H."/>
            <person name="Sheng Y."/>
            <person name="Liu T."/>
            <person name="Pan Y.S."/>
            <person name="Xia L.Y."/>
            <person name="Li J."/>
            <person name="Zhao F."/>
            <person name="Cao W.C."/>
        </authorList>
    </citation>
    <scope>NUCLEOTIDE SEQUENCE [LARGE SCALE GENOMIC DNA]</scope>
    <source>
        <strain evidence="2">HaeL-2018</strain>
    </source>
</reference>